<dbReference type="EMBL" id="ALWO02000056">
    <property type="protein sequence ID" value="EOZ91299.1"/>
    <property type="molecule type" value="Genomic_DNA"/>
</dbReference>
<dbReference type="AlphaFoldDB" id="S2CXI6"/>
<evidence type="ECO:0000256" key="1">
    <source>
        <dbReference type="ARBA" id="ARBA00004383"/>
    </source>
</evidence>
<keyword evidence="7" id="KW-0653">Protein transport</keyword>
<dbReference type="RefSeq" id="WP_009036376.1">
    <property type="nucleotide sequence ID" value="NZ_ALWO02000056.1"/>
</dbReference>
<keyword evidence="4" id="KW-1003">Cell membrane</keyword>
<dbReference type="GO" id="GO:0098797">
    <property type="term" value="C:plasma membrane protein complex"/>
    <property type="evidence" value="ECO:0007669"/>
    <property type="project" value="TreeGrafter"/>
</dbReference>
<keyword evidence="13" id="KW-1185">Reference proteome</keyword>
<dbReference type="InterPro" id="IPR037682">
    <property type="entry name" value="TonB_C"/>
</dbReference>
<keyword evidence="10" id="KW-0732">Signal</keyword>
<feature type="signal peptide" evidence="10">
    <location>
        <begin position="1"/>
        <end position="22"/>
    </location>
</feature>
<name>S2CXI6_INDAL</name>
<evidence type="ECO:0000256" key="5">
    <source>
        <dbReference type="ARBA" id="ARBA00022519"/>
    </source>
</evidence>
<gene>
    <name evidence="12" type="ORF">A33Q_4688</name>
</gene>
<dbReference type="eggNOG" id="COG0810">
    <property type="taxonomic scope" value="Bacteria"/>
</dbReference>
<dbReference type="Gene3D" id="3.30.1150.10">
    <property type="match status" value="1"/>
</dbReference>
<comment type="subcellular location">
    <subcellularLocation>
        <location evidence="1">Cell inner membrane</location>
        <topology evidence="1">Single-pass membrane protein</topology>
        <orientation evidence="1">Periplasmic side</orientation>
    </subcellularLocation>
</comment>
<proteinExistence type="inferred from homology"/>
<comment type="caution">
    <text evidence="12">The sequence shown here is derived from an EMBL/GenBank/DDBJ whole genome shotgun (WGS) entry which is preliminary data.</text>
</comment>
<dbReference type="Proteomes" id="UP000006073">
    <property type="component" value="Unassembled WGS sequence"/>
</dbReference>
<evidence type="ECO:0000259" key="11">
    <source>
        <dbReference type="PROSITE" id="PS52015"/>
    </source>
</evidence>
<evidence type="ECO:0000256" key="7">
    <source>
        <dbReference type="ARBA" id="ARBA00022927"/>
    </source>
</evidence>
<dbReference type="PROSITE" id="PS52015">
    <property type="entry name" value="TONB_CTD"/>
    <property type="match status" value="1"/>
</dbReference>
<evidence type="ECO:0000256" key="3">
    <source>
        <dbReference type="ARBA" id="ARBA00022448"/>
    </source>
</evidence>
<comment type="similarity">
    <text evidence="2">Belongs to the TonB family.</text>
</comment>
<evidence type="ECO:0000256" key="4">
    <source>
        <dbReference type="ARBA" id="ARBA00022475"/>
    </source>
</evidence>
<dbReference type="Pfam" id="PF03544">
    <property type="entry name" value="TonB_C"/>
    <property type="match status" value="1"/>
</dbReference>
<keyword evidence="9" id="KW-0472">Membrane</keyword>
<reference evidence="12 13" key="1">
    <citation type="journal article" date="2013" name="Genome Announc.">
        <title>Draft Genome Sequence of Indibacter alkaliphilus Strain LW1T, Isolated from Lonar Lake, a Haloalkaline Lake in the Buldana District of Maharashtra, India.</title>
        <authorList>
            <person name="Singh A."/>
            <person name="Kumar Jangir P."/>
            <person name="Sharma R."/>
            <person name="Singh A."/>
            <person name="Kumar Pinnaka A."/>
            <person name="Shivaji S."/>
        </authorList>
    </citation>
    <scope>NUCLEOTIDE SEQUENCE [LARGE SCALE GENOMIC DNA]</scope>
    <source>
        <strain evidence="13">CCUG 57479 / KCTC 22604 / LW1</strain>
    </source>
</reference>
<dbReference type="InterPro" id="IPR006260">
    <property type="entry name" value="TonB/TolA_C"/>
</dbReference>
<keyword evidence="3" id="KW-0813">Transport</keyword>
<evidence type="ECO:0000256" key="9">
    <source>
        <dbReference type="ARBA" id="ARBA00023136"/>
    </source>
</evidence>
<evidence type="ECO:0000313" key="13">
    <source>
        <dbReference type="Proteomes" id="UP000006073"/>
    </source>
</evidence>
<evidence type="ECO:0000313" key="12">
    <source>
        <dbReference type="EMBL" id="EOZ91299.1"/>
    </source>
</evidence>
<dbReference type="NCBIfam" id="TIGR01352">
    <property type="entry name" value="tonB_Cterm"/>
    <property type="match status" value="1"/>
</dbReference>
<dbReference type="SUPFAM" id="SSF74653">
    <property type="entry name" value="TolA/TonB C-terminal domain"/>
    <property type="match status" value="1"/>
</dbReference>
<organism evidence="12 13">
    <name type="scientific">Indibacter alkaliphilus (strain CCUG 57479 / KCTC 22604 / LW1)</name>
    <dbReference type="NCBI Taxonomy" id="1189612"/>
    <lineage>
        <taxon>Bacteria</taxon>
        <taxon>Pseudomonadati</taxon>
        <taxon>Bacteroidota</taxon>
        <taxon>Cytophagia</taxon>
        <taxon>Cytophagales</taxon>
        <taxon>Cyclobacteriaceae</taxon>
    </lineage>
</organism>
<evidence type="ECO:0000256" key="10">
    <source>
        <dbReference type="SAM" id="SignalP"/>
    </source>
</evidence>
<dbReference type="GO" id="GO:0015031">
    <property type="term" value="P:protein transport"/>
    <property type="evidence" value="ECO:0007669"/>
    <property type="project" value="UniProtKB-KW"/>
</dbReference>
<accession>S2CXI6</accession>
<keyword evidence="5" id="KW-0997">Cell inner membrane</keyword>
<dbReference type="PANTHER" id="PTHR33446:SF2">
    <property type="entry name" value="PROTEIN TONB"/>
    <property type="match status" value="1"/>
</dbReference>
<evidence type="ECO:0000256" key="6">
    <source>
        <dbReference type="ARBA" id="ARBA00022692"/>
    </source>
</evidence>
<feature type="chain" id="PRO_5004507717" evidence="10">
    <location>
        <begin position="23"/>
        <end position="143"/>
    </location>
</feature>
<dbReference type="GO" id="GO:0055085">
    <property type="term" value="P:transmembrane transport"/>
    <property type="evidence" value="ECO:0007669"/>
    <property type="project" value="InterPro"/>
</dbReference>
<dbReference type="InterPro" id="IPR051045">
    <property type="entry name" value="TonB-dependent_transducer"/>
</dbReference>
<feature type="domain" description="TonB C-terminal" evidence="11">
    <location>
        <begin position="53"/>
        <end position="143"/>
    </location>
</feature>
<dbReference type="PANTHER" id="PTHR33446">
    <property type="entry name" value="PROTEIN TONB-RELATED"/>
    <property type="match status" value="1"/>
</dbReference>
<dbReference type="OrthoDB" id="9812355at2"/>
<evidence type="ECO:0000256" key="2">
    <source>
        <dbReference type="ARBA" id="ARBA00006555"/>
    </source>
</evidence>
<evidence type="ECO:0000256" key="8">
    <source>
        <dbReference type="ARBA" id="ARBA00022989"/>
    </source>
</evidence>
<sequence>MRNLKITLISLLALMISPGIMAQDNVSLLAMNKDSDSEPEIHSMEMVPPAFMGGQEALQNFILENLKYPELAIRQGLEGTVQVIFRITPEGEIKDATIKSSCKPILDEAALDLIRKMPNWYPAEMGGETVETFYQLPIRFNLH</sequence>
<protein>
    <submittedName>
        <fullName evidence="12">TonB</fullName>
    </submittedName>
</protein>
<dbReference type="STRING" id="1189612.A33Q_4688"/>
<keyword evidence="6" id="KW-0812">Transmembrane</keyword>
<dbReference type="GO" id="GO:0031992">
    <property type="term" value="F:energy transducer activity"/>
    <property type="evidence" value="ECO:0007669"/>
    <property type="project" value="TreeGrafter"/>
</dbReference>
<keyword evidence="8" id="KW-1133">Transmembrane helix</keyword>